<evidence type="ECO:0000256" key="12">
    <source>
        <dbReference type="ARBA" id="ARBA00023136"/>
    </source>
</evidence>
<evidence type="ECO:0000256" key="9">
    <source>
        <dbReference type="ARBA" id="ARBA00022824"/>
    </source>
</evidence>
<dbReference type="SUPFAM" id="SSF69593">
    <property type="entry name" value="Glycerol-3-phosphate (1)-acyltransferase"/>
    <property type="match status" value="1"/>
</dbReference>
<keyword evidence="9" id="KW-0256">Endoplasmic reticulum</keyword>
<feature type="transmembrane region" description="Helical" evidence="16">
    <location>
        <begin position="132"/>
        <end position="153"/>
    </location>
</feature>
<comment type="pathway">
    <text evidence="3">Glycerolipid metabolism; triacylglycerol biosynthesis.</text>
</comment>
<keyword evidence="7" id="KW-0808">Transferase</keyword>
<accession>A0ABQ7SEN7</accession>
<name>A0ABQ7SEN7_PHRPL</name>
<evidence type="ECO:0000256" key="4">
    <source>
        <dbReference type="ARBA" id="ARBA00005189"/>
    </source>
</evidence>
<feature type="transmembrane region" description="Helical" evidence="16">
    <location>
        <begin position="160"/>
        <end position="179"/>
    </location>
</feature>
<gene>
    <name evidence="18" type="ORF">JD844_026339</name>
</gene>
<evidence type="ECO:0000313" key="18">
    <source>
        <dbReference type="EMBL" id="KAH0615804.1"/>
    </source>
</evidence>
<dbReference type="PANTHER" id="PTHR23063">
    <property type="entry name" value="PHOSPHOLIPID ACYLTRANSFERASE"/>
    <property type="match status" value="1"/>
</dbReference>
<evidence type="ECO:0000256" key="3">
    <source>
        <dbReference type="ARBA" id="ARBA00004771"/>
    </source>
</evidence>
<comment type="subcellular location">
    <subcellularLocation>
        <location evidence="1">Endoplasmic reticulum membrane</location>
        <topology evidence="1">Multi-pass membrane protein</topology>
    </subcellularLocation>
</comment>
<evidence type="ECO:0000256" key="5">
    <source>
        <dbReference type="ARBA" id="ARBA00008655"/>
    </source>
</evidence>
<organism evidence="18 19">
    <name type="scientific">Phrynosoma platyrhinos</name>
    <name type="common">Desert horned lizard</name>
    <dbReference type="NCBI Taxonomy" id="52577"/>
    <lineage>
        <taxon>Eukaryota</taxon>
        <taxon>Metazoa</taxon>
        <taxon>Chordata</taxon>
        <taxon>Craniata</taxon>
        <taxon>Vertebrata</taxon>
        <taxon>Euteleostomi</taxon>
        <taxon>Lepidosauria</taxon>
        <taxon>Squamata</taxon>
        <taxon>Bifurcata</taxon>
        <taxon>Unidentata</taxon>
        <taxon>Episquamata</taxon>
        <taxon>Toxicofera</taxon>
        <taxon>Iguania</taxon>
        <taxon>Phrynosomatidae</taxon>
        <taxon>Phrynosomatinae</taxon>
        <taxon>Phrynosoma</taxon>
    </lineage>
</organism>
<evidence type="ECO:0000256" key="16">
    <source>
        <dbReference type="SAM" id="Phobius"/>
    </source>
</evidence>
<evidence type="ECO:0000256" key="14">
    <source>
        <dbReference type="ARBA" id="ARBA00023264"/>
    </source>
</evidence>
<proteinExistence type="inferred from homology"/>
<evidence type="ECO:0000256" key="13">
    <source>
        <dbReference type="ARBA" id="ARBA00023209"/>
    </source>
</evidence>
<keyword evidence="15" id="KW-0012">Acyltransferase</keyword>
<feature type="domain" description="Phospholipid/glycerol acyltransferase" evidence="17">
    <location>
        <begin position="221"/>
        <end position="332"/>
    </location>
</feature>
<keyword evidence="6" id="KW-0444">Lipid biosynthesis</keyword>
<dbReference type="InterPro" id="IPR002123">
    <property type="entry name" value="Plipid/glycerol_acylTrfase"/>
</dbReference>
<evidence type="ECO:0000256" key="2">
    <source>
        <dbReference type="ARBA" id="ARBA00004765"/>
    </source>
</evidence>
<feature type="transmembrane region" description="Helical" evidence="16">
    <location>
        <begin position="12"/>
        <end position="35"/>
    </location>
</feature>
<evidence type="ECO:0000256" key="8">
    <source>
        <dbReference type="ARBA" id="ARBA00022692"/>
    </source>
</evidence>
<comment type="pathway">
    <text evidence="2">Phospholipid metabolism; CDP-diacylglycerol biosynthesis; CDP-diacylglycerol from sn-glycerol 3-phosphate: step 1/3.</text>
</comment>
<sequence>MEKVFAIALELLSAWFALAFLLIVLPSIFGVSLGISELYLKVLWATLRIERGIREQHKEKLKPSASNVIIQRDHTTMEKAIAGLRCGDFELSDVFYFCKKGFEAIVEDEVTQRFSSEELVSWNLLTRTNVNFHYISLRLTVVWVIGVFVRYCLLLPLRVTLAAIGIGSMIVGTTLVGQLPSGERKDWLSDLVHLTSSRILVRALSGNIYYHNKENKPQKGGICVANHTSPIDVVILTNDGCYAMVGQAHGGLMGVIQRATVKACPHVWFERSEMKDRHLVTKRLREHVANKDKLPILIFPEGTCINNTSVMMFKKGSFEIGGTIYPVAIKYDPQFGDAFWNSSKHGIVSYLLRIMTSWAIVCHVWYLPPVTREEGEDAVQFANRVKSAIARQGGLTELPWDGGLKRAKVKETFKEEEQKNYSKMIIGNGASSSKLADSD</sequence>
<keyword evidence="12 16" id="KW-0472">Membrane</keyword>
<evidence type="ECO:0000256" key="7">
    <source>
        <dbReference type="ARBA" id="ARBA00022679"/>
    </source>
</evidence>
<evidence type="ECO:0000256" key="6">
    <source>
        <dbReference type="ARBA" id="ARBA00022516"/>
    </source>
</evidence>
<keyword evidence="10 16" id="KW-1133">Transmembrane helix</keyword>
<keyword evidence="13" id="KW-0594">Phospholipid biosynthesis</keyword>
<reference evidence="18 19" key="1">
    <citation type="journal article" date="2022" name="Gigascience">
        <title>A chromosome-level genome assembly and annotation of the desert horned lizard, Phrynosoma platyrhinos, provides insight into chromosomal rearrangements among reptiles.</title>
        <authorList>
            <person name="Koochekian N."/>
            <person name="Ascanio A."/>
            <person name="Farleigh K."/>
            <person name="Card D.C."/>
            <person name="Schield D.R."/>
            <person name="Castoe T.A."/>
            <person name="Jezkova T."/>
        </authorList>
    </citation>
    <scope>NUCLEOTIDE SEQUENCE [LARGE SCALE GENOMIC DNA]</scope>
    <source>
        <strain evidence="18">NK-2021</strain>
    </source>
</reference>
<dbReference type="Pfam" id="PF01553">
    <property type="entry name" value="Acyltransferase"/>
    <property type="match status" value="1"/>
</dbReference>
<keyword evidence="11" id="KW-0443">Lipid metabolism</keyword>
<keyword evidence="14" id="KW-1208">Phospholipid metabolism</keyword>
<protein>
    <recommendedName>
        <fullName evidence="17">Phospholipid/glycerol acyltransferase domain-containing protein</fullName>
    </recommendedName>
</protein>
<evidence type="ECO:0000256" key="15">
    <source>
        <dbReference type="ARBA" id="ARBA00023315"/>
    </source>
</evidence>
<comment type="pathway">
    <text evidence="4">Lipid metabolism.</text>
</comment>
<comment type="caution">
    <text evidence="18">The sequence shown here is derived from an EMBL/GenBank/DDBJ whole genome shotgun (WGS) entry which is preliminary data.</text>
</comment>
<keyword evidence="19" id="KW-1185">Reference proteome</keyword>
<dbReference type="SMART" id="SM00563">
    <property type="entry name" value="PlsC"/>
    <property type="match status" value="1"/>
</dbReference>
<keyword evidence="8 16" id="KW-0812">Transmembrane</keyword>
<dbReference type="PANTHER" id="PTHR23063:SF10">
    <property type="entry name" value="GLYCEROL-3-PHOSPHATE ACYLTRANSFERASE 3"/>
    <property type="match status" value="1"/>
</dbReference>
<evidence type="ECO:0000256" key="10">
    <source>
        <dbReference type="ARBA" id="ARBA00022989"/>
    </source>
</evidence>
<dbReference type="InterPro" id="IPR045252">
    <property type="entry name" value="LPCAT1-like"/>
</dbReference>
<evidence type="ECO:0000256" key="11">
    <source>
        <dbReference type="ARBA" id="ARBA00023098"/>
    </source>
</evidence>
<comment type="similarity">
    <text evidence="5">Belongs to the 1-acyl-sn-glycerol-3-phosphate acyltransferase family.</text>
</comment>
<dbReference type="EMBL" id="JAIPUX010005290">
    <property type="protein sequence ID" value="KAH0615804.1"/>
    <property type="molecule type" value="Genomic_DNA"/>
</dbReference>
<dbReference type="CDD" id="cd07991">
    <property type="entry name" value="LPLAT_LPCAT1-like"/>
    <property type="match status" value="1"/>
</dbReference>
<evidence type="ECO:0000313" key="19">
    <source>
        <dbReference type="Proteomes" id="UP000826234"/>
    </source>
</evidence>
<evidence type="ECO:0000256" key="1">
    <source>
        <dbReference type="ARBA" id="ARBA00004477"/>
    </source>
</evidence>
<evidence type="ECO:0000259" key="17">
    <source>
        <dbReference type="SMART" id="SM00563"/>
    </source>
</evidence>
<dbReference type="Proteomes" id="UP000826234">
    <property type="component" value="Unassembled WGS sequence"/>
</dbReference>